<protein>
    <submittedName>
        <fullName evidence="1">Uncharacterized protein</fullName>
    </submittedName>
</protein>
<gene>
    <name evidence="1" type="ORF">RclHR1_03760002</name>
</gene>
<evidence type="ECO:0000313" key="2">
    <source>
        <dbReference type="Proteomes" id="UP000247702"/>
    </source>
</evidence>
<proteinExistence type="predicted"/>
<dbReference type="EMBL" id="BEXD01003068">
    <property type="protein sequence ID" value="GBC00138.1"/>
    <property type="molecule type" value="Genomic_DNA"/>
</dbReference>
<keyword evidence="2" id="KW-1185">Reference proteome</keyword>
<reference evidence="1 2" key="1">
    <citation type="submission" date="2017-11" db="EMBL/GenBank/DDBJ databases">
        <title>The genome of Rhizophagus clarus HR1 reveals common genetic basis of auxotrophy among arbuscular mycorrhizal fungi.</title>
        <authorList>
            <person name="Kobayashi Y."/>
        </authorList>
    </citation>
    <scope>NUCLEOTIDE SEQUENCE [LARGE SCALE GENOMIC DNA]</scope>
    <source>
        <strain evidence="1 2">HR1</strain>
    </source>
</reference>
<evidence type="ECO:0000313" key="1">
    <source>
        <dbReference type="EMBL" id="GBC00138.1"/>
    </source>
</evidence>
<dbReference type="Proteomes" id="UP000247702">
    <property type="component" value="Unassembled WGS sequence"/>
</dbReference>
<organism evidence="1 2">
    <name type="scientific">Rhizophagus clarus</name>
    <dbReference type="NCBI Taxonomy" id="94130"/>
    <lineage>
        <taxon>Eukaryota</taxon>
        <taxon>Fungi</taxon>
        <taxon>Fungi incertae sedis</taxon>
        <taxon>Mucoromycota</taxon>
        <taxon>Glomeromycotina</taxon>
        <taxon>Glomeromycetes</taxon>
        <taxon>Glomerales</taxon>
        <taxon>Glomeraceae</taxon>
        <taxon>Rhizophagus</taxon>
    </lineage>
</organism>
<dbReference type="AlphaFoldDB" id="A0A2Z6RCC1"/>
<name>A0A2Z6RCC1_9GLOM</name>
<sequence>MGKSLRKTIDSLCIWMRGRFLQIPCLNENIKTFDDIQKFEMLLQKKGKHLCSKTIQILIGPGLVAYNLDFKTPRRV</sequence>
<comment type="caution">
    <text evidence="1">The sequence shown here is derived from an EMBL/GenBank/DDBJ whole genome shotgun (WGS) entry which is preliminary data.</text>
</comment>
<accession>A0A2Z6RCC1</accession>